<proteinExistence type="predicted"/>
<dbReference type="RefSeq" id="WP_190213602.1">
    <property type="nucleotide sequence ID" value="NZ_BNBO01000038.1"/>
</dbReference>
<sequence length="180" mass="19227">MSEHRTPSPGPAVPAPEGAPAPEGIRWFGTSWVGRGSDYRLRRALVPVGALLAAAAGALLLRFGVQGVQMSDAGGFVYALLVAAVAICSCLAALRNWKLLSEGREALTGWMAEDKALGAVWIIGGVGALLAYFVRSLVEAPGEAVKRARHEQAVQRYERRQASRSRRPDTRAPGRGKRRG</sequence>
<evidence type="ECO:0000256" key="1">
    <source>
        <dbReference type="SAM" id="MobiDB-lite"/>
    </source>
</evidence>
<reference evidence="3" key="1">
    <citation type="journal article" date="2014" name="Int. J. Syst. Evol. Microbiol.">
        <title>Complete genome sequence of Corynebacterium casei LMG S-19264T (=DSM 44701T), isolated from a smear-ripened cheese.</title>
        <authorList>
            <consortium name="US DOE Joint Genome Institute (JGI-PGF)"/>
            <person name="Walter F."/>
            <person name="Albersmeier A."/>
            <person name="Kalinowski J."/>
            <person name="Ruckert C."/>
        </authorList>
    </citation>
    <scope>NUCLEOTIDE SEQUENCE</scope>
    <source>
        <strain evidence="3">JCM 4646</strain>
    </source>
</reference>
<gene>
    <name evidence="3" type="ORF">GCM10018781_54980</name>
</gene>
<feature type="compositionally biased region" description="Pro residues" evidence="1">
    <location>
        <begin position="8"/>
        <end position="19"/>
    </location>
</feature>
<feature type="region of interest" description="Disordered" evidence="1">
    <location>
        <begin position="151"/>
        <end position="180"/>
    </location>
</feature>
<dbReference type="EMBL" id="BNBO01000038">
    <property type="protein sequence ID" value="GHH78690.1"/>
    <property type="molecule type" value="Genomic_DNA"/>
</dbReference>
<evidence type="ECO:0000313" key="3">
    <source>
        <dbReference type="EMBL" id="GHH78690.1"/>
    </source>
</evidence>
<dbReference type="AlphaFoldDB" id="A0A919G7G8"/>
<feature type="transmembrane region" description="Helical" evidence="2">
    <location>
        <begin position="44"/>
        <end position="63"/>
    </location>
</feature>
<feature type="transmembrane region" description="Helical" evidence="2">
    <location>
        <begin position="115"/>
        <end position="134"/>
    </location>
</feature>
<keyword evidence="2" id="KW-1133">Transmembrane helix</keyword>
<name>A0A919G7G8_9ACTN</name>
<reference evidence="3" key="2">
    <citation type="submission" date="2020-09" db="EMBL/GenBank/DDBJ databases">
        <authorList>
            <person name="Sun Q."/>
            <person name="Ohkuma M."/>
        </authorList>
    </citation>
    <scope>NUCLEOTIDE SEQUENCE</scope>
    <source>
        <strain evidence="3">JCM 4646</strain>
    </source>
</reference>
<organism evidence="3 4">
    <name type="scientific">Kitasatospora indigofera</name>
    <dbReference type="NCBI Taxonomy" id="67307"/>
    <lineage>
        <taxon>Bacteria</taxon>
        <taxon>Bacillati</taxon>
        <taxon>Actinomycetota</taxon>
        <taxon>Actinomycetes</taxon>
        <taxon>Kitasatosporales</taxon>
        <taxon>Streptomycetaceae</taxon>
        <taxon>Kitasatospora</taxon>
    </lineage>
</organism>
<dbReference type="Proteomes" id="UP000617734">
    <property type="component" value="Unassembled WGS sequence"/>
</dbReference>
<keyword evidence="2" id="KW-0472">Membrane</keyword>
<evidence type="ECO:0000256" key="2">
    <source>
        <dbReference type="SAM" id="Phobius"/>
    </source>
</evidence>
<dbReference type="GeneID" id="95355855"/>
<comment type="caution">
    <text evidence="3">The sequence shown here is derived from an EMBL/GenBank/DDBJ whole genome shotgun (WGS) entry which is preliminary data.</text>
</comment>
<keyword evidence="2" id="KW-0812">Transmembrane</keyword>
<protein>
    <submittedName>
        <fullName evidence="3">Membrane protein</fullName>
    </submittedName>
</protein>
<feature type="transmembrane region" description="Helical" evidence="2">
    <location>
        <begin position="75"/>
        <end position="94"/>
    </location>
</feature>
<evidence type="ECO:0000313" key="4">
    <source>
        <dbReference type="Proteomes" id="UP000617734"/>
    </source>
</evidence>
<feature type="compositionally biased region" description="Basic and acidic residues" evidence="1">
    <location>
        <begin position="151"/>
        <end position="172"/>
    </location>
</feature>
<keyword evidence="4" id="KW-1185">Reference proteome</keyword>
<accession>A0A919G7G8</accession>
<feature type="region of interest" description="Disordered" evidence="1">
    <location>
        <begin position="1"/>
        <end position="20"/>
    </location>
</feature>